<name>A0A2N3L3I7_9PROT</name>
<dbReference type="SUPFAM" id="SSF109854">
    <property type="entry name" value="DinB/YfiT-like putative metalloenzymes"/>
    <property type="match status" value="1"/>
</dbReference>
<proteinExistence type="inferred from homology"/>
<comment type="caution">
    <text evidence="4">The sequence shown here is derived from an EMBL/GenBank/DDBJ whole genome shotgun (WGS) entry which is preliminary data.</text>
</comment>
<dbReference type="GO" id="GO:0046872">
    <property type="term" value="F:metal ion binding"/>
    <property type="evidence" value="ECO:0007669"/>
    <property type="project" value="UniProtKB-KW"/>
</dbReference>
<evidence type="ECO:0000313" key="5">
    <source>
        <dbReference type="Proteomes" id="UP000233332"/>
    </source>
</evidence>
<dbReference type="Pfam" id="PF05163">
    <property type="entry name" value="DinB"/>
    <property type="match status" value="1"/>
</dbReference>
<protein>
    <submittedName>
        <fullName evidence="4">Damage-inducible protein DinB</fullName>
    </submittedName>
</protein>
<organism evidence="4 5">
    <name type="scientific">Thalassospira lohafexi</name>
    <dbReference type="NCBI Taxonomy" id="744227"/>
    <lineage>
        <taxon>Bacteria</taxon>
        <taxon>Pseudomonadati</taxon>
        <taxon>Pseudomonadota</taxon>
        <taxon>Alphaproteobacteria</taxon>
        <taxon>Rhodospirillales</taxon>
        <taxon>Thalassospiraceae</taxon>
        <taxon>Thalassospira</taxon>
    </lineage>
</organism>
<dbReference type="InterPro" id="IPR007837">
    <property type="entry name" value="DinB"/>
</dbReference>
<dbReference type="Proteomes" id="UP000233332">
    <property type="component" value="Unassembled WGS sequence"/>
</dbReference>
<dbReference type="InterPro" id="IPR034660">
    <property type="entry name" value="DinB/YfiT-like"/>
</dbReference>
<keyword evidence="5" id="KW-1185">Reference proteome</keyword>
<dbReference type="EMBL" id="NXGX01000006">
    <property type="protein sequence ID" value="PKR57399.1"/>
    <property type="molecule type" value="Genomic_DNA"/>
</dbReference>
<evidence type="ECO:0000313" key="4">
    <source>
        <dbReference type="EMBL" id="PKR57399.1"/>
    </source>
</evidence>
<dbReference type="PANTHER" id="PTHR37302">
    <property type="entry name" value="SLR1116 PROTEIN"/>
    <property type="match status" value="1"/>
</dbReference>
<keyword evidence="2 3" id="KW-0479">Metal-binding</keyword>
<feature type="binding site" evidence="3">
    <location>
        <position position="137"/>
    </location>
    <ligand>
        <name>a divalent metal cation</name>
        <dbReference type="ChEBI" id="CHEBI:60240"/>
    </ligand>
</feature>
<dbReference type="RefSeq" id="WP_101303625.1">
    <property type="nucleotide sequence ID" value="NZ_NXGX01000006.1"/>
</dbReference>
<comment type="similarity">
    <text evidence="1">Belongs to the DinB family.</text>
</comment>
<feature type="binding site" evidence="3">
    <location>
        <position position="141"/>
    </location>
    <ligand>
        <name>a divalent metal cation</name>
        <dbReference type="ChEBI" id="CHEBI:60240"/>
    </ligand>
</feature>
<dbReference type="PANTHER" id="PTHR37302:SF1">
    <property type="entry name" value="PROTEIN DINB"/>
    <property type="match status" value="1"/>
</dbReference>
<evidence type="ECO:0000256" key="3">
    <source>
        <dbReference type="PIRSR" id="PIRSR607837-1"/>
    </source>
</evidence>
<feature type="binding site" evidence="3">
    <location>
        <position position="53"/>
    </location>
    <ligand>
        <name>a divalent metal cation</name>
        <dbReference type="ChEBI" id="CHEBI:60240"/>
    </ligand>
</feature>
<dbReference type="AlphaFoldDB" id="A0A2N3L3I7"/>
<evidence type="ECO:0000256" key="1">
    <source>
        <dbReference type="ARBA" id="ARBA00008635"/>
    </source>
</evidence>
<gene>
    <name evidence="4" type="ORF">COO92_15735</name>
</gene>
<reference evidence="4 5" key="1">
    <citation type="submission" date="2017-09" db="EMBL/GenBank/DDBJ databases">
        <title>Biodiversity and function of Thalassospira species in the particle-attached aromatic-hydrocarbon-degrading consortia from the surface seawater of the China South Sea.</title>
        <authorList>
            <person name="Dong C."/>
            <person name="Lai Q."/>
            <person name="Shao Z."/>
        </authorList>
    </citation>
    <scope>NUCLEOTIDE SEQUENCE [LARGE SCALE GENOMIC DNA]</scope>
    <source>
        <strain evidence="4 5">139Z-12</strain>
    </source>
</reference>
<sequence length="169" mass="19686">MAKMTFDDYGHVMARYNRWQNDVLFKLCDQIGDEERRRDRGMFFKSIHATLNHLVHIDIRILGIMKTGEAPVYDAHGTVADDFDTLRQARRDLDAEIEAFVTSDDHDWQDGFREFTGVDGITRNLPRPLFLIQFFNHQTHHRSQITSELHKMGLDYGITDVPLTPDLPL</sequence>
<dbReference type="Gene3D" id="1.20.120.450">
    <property type="entry name" value="dinb family like domain"/>
    <property type="match status" value="1"/>
</dbReference>
<evidence type="ECO:0000256" key="2">
    <source>
        <dbReference type="ARBA" id="ARBA00022723"/>
    </source>
</evidence>
<accession>A0A2N3L3I7</accession>